<comment type="caution">
    <text evidence="3">The sequence shown here is derived from an EMBL/GenBank/DDBJ whole genome shotgun (WGS) entry which is preliminary data.</text>
</comment>
<accession>A0AA36II36</accession>
<feature type="compositionally biased region" description="Acidic residues" evidence="1">
    <location>
        <begin position="497"/>
        <end position="528"/>
    </location>
</feature>
<dbReference type="GO" id="GO:0031123">
    <property type="term" value="P:RNA 3'-end processing"/>
    <property type="evidence" value="ECO:0007669"/>
    <property type="project" value="TreeGrafter"/>
</dbReference>
<dbReference type="Proteomes" id="UP001178507">
    <property type="component" value="Unassembled WGS sequence"/>
</dbReference>
<dbReference type="CDD" id="cd05402">
    <property type="entry name" value="NT_PAP_TUTase"/>
    <property type="match status" value="1"/>
</dbReference>
<dbReference type="InterPro" id="IPR043519">
    <property type="entry name" value="NT_sf"/>
</dbReference>
<evidence type="ECO:0000313" key="4">
    <source>
        <dbReference type="Proteomes" id="UP001178507"/>
    </source>
</evidence>
<dbReference type="InterPro" id="IPR054708">
    <property type="entry name" value="MTPAP-like_central"/>
</dbReference>
<dbReference type="Gene3D" id="3.30.460.10">
    <property type="entry name" value="Beta Polymerase, domain 2"/>
    <property type="match status" value="1"/>
</dbReference>
<dbReference type="SUPFAM" id="SSF81631">
    <property type="entry name" value="PAP/OAS1 substrate-binding domain"/>
    <property type="match status" value="1"/>
</dbReference>
<proteinExistence type="predicted"/>
<dbReference type="Gene3D" id="1.10.1410.10">
    <property type="match status" value="1"/>
</dbReference>
<dbReference type="SUPFAM" id="SSF81301">
    <property type="entry name" value="Nucleotidyltransferase"/>
    <property type="match status" value="1"/>
</dbReference>
<dbReference type="AlphaFoldDB" id="A0AA36II36"/>
<feature type="domain" description="Poly(A) RNA polymerase mitochondrial-like central palm" evidence="2">
    <location>
        <begin position="206"/>
        <end position="337"/>
    </location>
</feature>
<dbReference type="PANTHER" id="PTHR12271">
    <property type="entry name" value="POLY A POLYMERASE CID PAP -RELATED"/>
    <property type="match status" value="1"/>
</dbReference>
<feature type="region of interest" description="Disordered" evidence="1">
    <location>
        <begin position="676"/>
        <end position="776"/>
    </location>
</feature>
<evidence type="ECO:0000256" key="1">
    <source>
        <dbReference type="SAM" id="MobiDB-lite"/>
    </source>
</evidence>
<protein>
    <recommendedName>
        <fullName evidence="2">Poly(A) RNA polymerase mitochondrial-like central palm domain-containing protein</fullName>
    </recommendedName>
</protein>
<feature type="compositionally biased region" description="Low complexity" evidence="1">
    <location>
        <begin position="532"/>
        <end position="552"/>
    </location>
</feature>
<dbReference type="EMBL" id="CAUJNA010001558">
    <property type="protein sequence ID" value="CAJ1387735.1"/>
    <property type="molecule type" value="Genomic_DNA"/>
</dbReference>
<feature type="compositionally biased region" description="Basic and acidic residues" evidence="1">
    <location>
        <begin position="681"/>
        <end position="694"/>
    </location>
</feature>
<name>A0AA36II36_9DINO</name>
<dbReference type="Pfam" id="PF22600">
    <property type="entry name" value="MTPAP-like_central"/>
    <property type="match status" value="1"/>
</dbReference>
<feature type="compositionally biased region" description="Low complexity" evidence="1">
    <location>
        <begin position="696"/>
        <end position="705"/>
    </location>
</feature>
<keyword evidence="4" id="KW-1185">Reference proteome</keyword>
<dbReference type="GO" id="GO:0016779">
    <property type="term" value="F:nucleotidyltransferase activity"/>
    <property type="evidence" value="ECO:0007669"/>
    <property type="project" value="TreeGrafter"/>
</dbReference>
<dbReference type="PANTHER" id="PTHR12271:SF40">
    <property type="entry name" value="POLY(A) RNA POLYMERASE GLD2"/>
    <property type="match status" value="1"/>
</dbReference>
<sequence length="776" mass="88438">MWPGRRGIATSKAGKAALFVDAFLASLQENRQQQREGSHLLGPNGLGIWQDPWEDTPSLKEKLSNLKHQLGEIRPYDLSELLCELSLVIWQLRAWFTISSADLVLEILKKVHQMSGRLPETTSGGDPGLAVLRLLEGYIFFYAARQEKLKEKVQQVVAKIVHKKRLPPCTLVRVEAALVCLGILKEPPCPGLQETVGDVLLDSLACSLAPDAHARRRMEATRLRLDKAVREIFPEAEYEFFGSAVNGFETSTSDVDVVVMLDQEKRSKSKHSAQVAVEMMGQRLLDMEDEWGIYVSDLVVNARVPVLKCKSFELVDIDITFNNLLPLYNSRLLKAYASFDERVPKLGRLVKFWAKSRNVNEALEGTLSSYSHCLLLIAYLQREHIVPVLQRNTEGRVEMFDDIHDVYFLDPRRDLHAESPQWKEWMAKRPEATLAGLLVGFFRFLAYQLPAHSQVVSVRFDPDEVLHKEDYFRKMLQRKKSFELCTELPGLDPQAAENEENEELPEELPEEMPEELPEEEKEPEEDEELLKTESQLSAPSAASPSLGPEASPTPAEFEPPAQKYKLPPEEHELQQAMSTRQVLCIDDPMELGRSLGCSFQGFERLCFEWRRAFQLLSVVRTLEEVREVFHASSLGSKGIYNLEKHRNFPSLVDEFLEKSNKIPRQLWTGYSTTGRSWHSGWKNDREEANGERRPSAKPSASQSSSRDWDGGGRRWGHDRDYDRTLRPDVRLWKGGPKADGKGHERYVEGKGHEAREEPRRHEKGLGRAAEGKGLWQ</sequence>
<gene>
    <name evidence="3" type="ORF">EVOR1521_LOCUS13741</name>
</gene>
<feature type="region of interest" description="Disordered" evidence="1">
    <location>
        <begin position="489"/>
        <end position="562"/>
    </location>
</feature>
<evidence type="ECO:0000259" key="2">
    <source>
        <dbReference type="Pfam" id="PF22600"/>
    </source>
</evidence>
<reference evidence="3" key="1">
    <citation type="submission" date="2023-08" db="EMBL/GenBank/DDBJ databases">
        <authorList>
            <person name="Chen Y."/>
            <person name="Shah S."/>
            <person name="Dougan E. K."/>
            <person name="Thang M."/>
            <person name="Chan C."/>
        </authorList>
    </citation>
    <scope>NUCLEOTIDE SEQUENCE</scope>
</reference>
<evidence type="ECO:0000313" key="3">
    <source>
        <dbReference type="EMBL" id="CAJ1387735.1"/>
    </source>
</evidence>
<organism evidence="3 4">
    <name type="scientific">Effrenium voratum</name>
    <dbReference type="NCBI Taxonomy" id="2562239"/>
    <lineage>
        <taxon>Eukaryota</taxon>
        <taxon>Sar</taxon>
        <taxon>Alveolata</taxon>
        <taxon>Dinophyceae</taxon>
        <taxon>Suessiales</taxon>
        <taxon>Symbiodiniaceae</taxon>
        <taxon>Effrenium</taxon>
    </lineage>
</organism>
<feature type="compositionally biased region" description="Basic and acidic residues" evidence="1">
    <location>
        <begin position="706"/>
        <end position="765"/>
    </location>
</feature>